<dbReference type="PANTHER" id="PTHR12890">
    <property type="entry name" value="DREV PROTEIN"/>
    <property type="match status" value="1"/>
</dbReference>
<proteinExistence type="predicted"/>
<dbReference type="OrthoDB" id="1478556at2759"/>
<gene>
    <name evidence="1" type="ORF">PMACD_LOCUS8345</name>
</gene>
<dbReference type="Pfam" id="PF05219">
    <property type="entry name" value="DREV"/>
    <property type="match status" value="1"/>
</dbReference>
<dbReference type="InterPro" id="IPR007884">
    <property type="entry name" value="METL9"/>
</dbReference>
<dbReference type="EMBL" id="CAJOBZ010000021">
    <property type="protein sequence ID" value="CAF4866150.1"/>
    <property type="molecule type" value="Genomic_DNA"/>
</dbReference>
<evidence type="ECO:0000313" key="2">
    <source>
        <dbReference type="Proteomes" id="UP000663880"/>
    </source>
</evidence>
<dbReference type="GO" id="GO:0106370">
    <property type="term" value="F:protein-L-histidine N-pros-methyltransferase activity"/>
    <property type="evidence" value="ECO:0007669"/>
    <property type="project" value="InterPro"/>
</dbReference>
<organism evidence="1 2">
    <name type="scientific">Pieris macdunnoughi</name>
    <dbReference type="NCBI Taxonomy" id="345717"/>
    <lineage>
        <taxon>Eukaryota</taxon>
        <taxon>Metazoa</taxon>
        <taxon>Ecdysozoa</taxon>
        <taxon>Arthropoda</taxon>
        <taxon>Hexapoda</taxon>
        <taxon>Insecta</taxon>
        <taxon>Pterygota</taxon>
        <taxon>Neoptera</taxon>
        <taxon>Endopterygota</taxon>
        <taxon>Lepidoptera</taxon>
        <taxon>Glossata</taxon>
        <taxon>Ditrysia</taxon>
        <taxon>Papilionoidea</taxon>
        <taxon>Pieridae</taxon>
        <taxon>Pierinae</taxon>
        <taxon>Pieris</taxon>
    </lineage>
</organism>
<name>A0A821SW56_9NEOP</name>
<reference evidence="1" key="1">
    <citation type="submission" date="2021-02" db="EMBL/GenBank/DDBJ databases">
        <authorList>
            <person name="Steward A R."/>
        </authorList>
    </citation>
    <scope>NUCLEOTIDE SEQUENCE</scope>
</reference>
<protein>
    <submittedName>
        <fullName evidence="1">Uncharacterized protein</fullName>
    </submittedName>
</protein>
<comment type="caution">
    <text evidence="1">The sequence shown here is derived from an EMBL/GenBank/DDBJ whole genome shotgun (WGS) entry which is preliminary data.</text>
</comment>
<accession>A0A821SW56</accession>
<sequence length="93" mass="10863">MNDFGIQKFSTICILSGVFASSDPVVPMQWYQVDKSKLSPDLQEKFVQLHPDKETQEFLSTSIDKSSWVWTQLWYILAKSFLRHFWTTTDING</sequence>
<dbReference type="AlphaFoldDB" id="A0A821SW56"/>
<evidence type="ECO:0000313" key="1">
    <source>
        <dbReference type="EMBL" id="CAF4866150.1"/>
    </source>
</evidence>
<dbReference type="PANTHER" id="PTHR12890:SF0">
    <property type="entry name" value="PROTEIN-L-HISTIDINE N-PROS-METHYLTRANSFERASE"/>
    <property type="match status" value="1"/>
</dbReference>
<dbReference type="Proteomes" id="UP000663880">
    <property type="component" value="Unassembled WGS sequence"/>
</dbReference>
<keyword evidence="2" id="KW-1185">Reference proteome</keyword>